<dbReference type="EMBL" id="JACALR010000006">
    <property type="protein sequence ID" value="MDM1552351.1"/>
    <property type="molecule type" value="Genomic_DNA"/>
</dbReference>
<gene>
    <name evidence="1" type="ORF">HX095_14150</name>
</gene>
<reference evidence="1" key="1">
    <citation type="submission" date="2020-06" db="EMBL/GenBank/DDBJ databases">
        <authorList>
            <person name="Dong N."/>
        </authorList>
    </citation>
    <scope>NUCLEOTIDE SEQUENCE</scope>
    <source>
        <strain evidence="1">210</strain>
    </source>
</reference>
<dbReference type="RefSeq" id="WP_286486749.1">
    <property type="nucleotide sequence ID" value="NZ_JACALR010000006.1"/>
</dbReference>
<comment type="caution">
    <text evidence="1">The sequence shown here is derived from an EMBL/GenBank/DDBJ whole genome shotgun (WGS) entry which is preliminary data.</text>
</comment>
<dbReference type="Proteomes" id="UP001173578">
    <property type="component" value="Unassembled WGS sequence"/>
</dbReference>
<name>A0AAW7DLF3_9FLAO</name>
<proteinExistence type="predicted"/>
<reference evidence="1" key="2">
    <citation type="journal article" date="2022" name="Sci. Total Environ.">
        <title>Prevalence, transmission, and molecular epidemiology of tet(X)-positive bacteria among humans, animals, and environmental niches in China: An epidemiological, and genomic-based study.</title>
        <authorList>
            <person name="Dong N."/>
            <person name="Zeng Y."/>
            <person name="Cai C."/>
            <person name="Sun C."/>
            <person name="Lu J."/>
            <person name="Liu C."/>
            <person name="Zhou H."/>
            <person name="Sun Q."/>
            <person name="Shu L."/>
            <person name="Wang H."/>
            <person name="Wang Y."/>
            <person name="Wang S."/>
            <person name="Wu C."/>
            <person name="Chan E.W."/>
            <person name="Chen G."/>
            <person name="Shen Z."/>
            <person name="Chen S."/>
            <person name="Zhang R."/>
        </authorList>
    </citation>
    <scope>NUCLEOTIDE SEQUENCE</scope>
    <source>
        <strain evidence="1">210</strain>
    </source>
</reference>
<organism evidence="1 2">
    <name type="scientific">Empedobacter falsenii</name>
    <dbReference type="NCBI Taxonomy" id="343874"/>
    <lineage>
        <taxon>Bacteria</taxon>
        <taxon>Pseudomonadati</taxon>
        <taxon>Bacteroidota</taxon>
        <taxon>Flavobacteriia</taxon>
        <taxon>Flavobacteriales</taxon>
        <taxon>Weeksellaceae</taxon>
        <taxon>Empedobacter</taxon>
    </lineage>
</organism>
<evidence type="ECO:0000313" key="1">
    <source>
        <dbReference type="EMBL" id="MDM1552351.1"/>
    </source>
</evidence>
<accession>A0AAW7DLF3</accession>
<dbReference type="AlphaFoldDB" id="A0AAW7DLF3"/>
<sequence>MFIELGEENNERINPNNFYLILGFDKLKTSDGKDFFNNAEYGVGITFIAYLGSCNTNEKTQQYEYKNYTFAIIDSTDINFKRYKFLKPINSKKLNLNENTFQCKHSTSDPLYYSFYFDKKGIIQSIHPWGKRKLIREKLIEKGFNINLNSDEIYSKGAIDLEE</sequence>
<protein>
    <submittedName>
        <fullName evidence="1">Uncharacterized protein</fullName>
    </submittedName>
</protein>
<evidence type="ECO:0000313" key="2">
    <source>
        <dbReference type="Proteomes" id="UP001173578"/>
    </source>
</evidence>